<dbReference type="AlphaFoldDB" id="A0A1G9GAX8"/>
<evidence type="ECO:0008006" key="4">
    <source>
        <dbReference type="Google" id="ProtNLM"/>
    </source>
</evidence>
<keyword evidence="3" id="KW-1185">Reference proteome</keyword>
<evidence type="ECO:0000313" key="3">
    <source>
        <dbReference type="Proteomes" id="UP000199155"/>
    </source>
</evidence>
<dbReference type="EMBL" id="FNFF01000015">
    <property type="protein sequence ID" value="SDK97735.1"/>
    <property type="molecule type" value="Genomic_DNA"/>
</dbReference>
<protein>
    <recommendedName>
        <fullName evidence="4">IPT/TIG domain-containing protein</fullName>
    </recommendedName>
</protein>
<evidence type="ECO:0000256" key="1">
    <source>
        <dbReference type="SAM" id="SignalP"/>
    </source>
</evidence>
<keyword evidence="1" id="KW-0732">Signal</keyword>
<accession>A0A1G9GAX8</accession>
<feature type="signal peptide" evidence="1">
    <location>
        <begin position="1"/>
        <end position="32"/>
    </location>
</feature>
<organism evidence="2 3">
    <name type="scientific">Streptomyces indicus</name>
    <dbReference type="NCBI Taxonomy" id="417292"/>
    <lineage>
        <taxon>Bacteria</taxon>
        <taxon>Bacillati</taxon>
        <taxon>Actinomycetota</taxon>
        <taxon>Actinomycetes</taxon>
        <taxon>Kitasatosporales</taxon>
        <taxon>Streptomycetaceae</taxon>
        <taxon>Streptomyces</taxon>
    </lineage>
</organism>
<gene>
    <name evidence="2" type="ORF">SAMN05421806_11593</name>
</gene>
<dbReference type="STRING" id="417292.SAMN05421806_11593"/>
<name>A0A1G9GAX8_9ACTN</name>
<reference evidence="2 3" key="1">
    <citation type="submission" date="2016-10" db="EMBL/GenBank/DDBJ databases">
        <authorList>
            <person name="de Groot N.N."/>
        </authorList>
    </citation>
    <scope>NUCLEOTIDE SEQUENCE [LARGE SCALE GENOMIC DNA]</scope>
    <source>
        <strain evidence="2 3">CGMCC 4.5727</strain>
    </source>
</reference>
<dbReference type="Proteomes" id="UP000199155">
    <property type="component" value="Unassembled WGS sequence"/>
</dbReference>
<proteinExistence type="predicted"/>
<evidence type="ECO:0000313" key="2">
    <source>
        <dbReference type="EMBL" id="SDK97735.1"/>
    </source>
</evidence>
<feature type="chain" id="PRO_5011557907" description="IPT/TIG domain-containing protein" evidence="1">
    <location>
        <begin position="33"/>
        <end position="442"/>
    </location>
</feature>
<sequence length="442" mass="43822">MRTTRKRSLACVGALALAVGAGVVGLAAPASAVTGTATASMHCTLPPGSPAPNPRDMNATYTVEVPDEVQPGDVLPAGSVKVTPTATGITVPLALTLTMTPSLTFELDNAGIPDGTKVTVQGDVQASQNVPANGEPKIDPWTNNAPITIPASATPGAINWLIDSSKTVTTITNPPLGAQETVCTANAPKVSAVANQIPVPTVPTTTKLTPNNGGPGTAVTVSGVNFAPGPVTCTASLAGVDTDTGTGTADAAGNATCTLTVTTKADSIRIGSTPGKAFVWVTPIEGVPHPVDIEVLPGALAIGPAGGLPTLDLGSVTINGKSQTVTGTFNAAAVQDFRGGSLGWDVTVTRTPFLNAETGHAMNTAALSIAPTCTVTNPDSPSACAVGAAGAITDTPKQVASQAPGGEELTGGEFAVGGGASLKLPPFMFADAYQSVVTFSMA</sequence>